<comment type="caution">
    <text evidence="2">The sequence shown here is derived from an EMBL/GenBank/DDBJ whole genome shotgun (WGS) entry which is preliminary data.</text>
</comment>
<name>A0A8J5PWY6_FUSOX</name>
<dbReference type="PANTHER" id="PTHR43735">
    <property type="entry name" value="APOPTOSIS-INDUCING FACTOR 1"/>
    <property type="match status" value="1"/>
</dbReference>
<dbReference type="InterPro" id="IPR023753">
    <property type="entry name" value="FAD/NAD-binding_dom"/>
</dbReference>
<evidence type="ECO:0000313" key="2">
    <source>
        <dbReference type="EMBL" id="KAG7430211.1"/>
    </source>
</evidence>
<proteinExistence type="predicted"/>
<dbReference type="GO" id="GO:0005737">
    <property type="term" value="C:cytoplasm"/>
    <property type="evidence" value="ECO:0007669"/>
    <property type="project" value="TreeGrafter"/>
</dbReference>
<dbReference type="PRINTS" id="PR00411">
    <property type="entry name" value="PNDRDTASEI"/>
</dbReference>
<accession>A0A8J5PWY6</accession>
<dbReference type="GO" id="GO:0004174">
    <property type="term" value="F:electron-transferring-flavoprotein dehydrogenase activity"/>
    <property type="evidence" value="ECO:0007669"/>
    <property type="project" value="TreeGrafter"/>
</dbReference>
<sequence length="395" mass="43241">MSMNLRTVIVLGGSYVGLATTKALASVLPATHRILLVEPHSHFHHLFAFPRFAVLPSHEHKAFIPYTAIFSASKNPESHAVIQARATAVLENRLLLDREWQNSREISFDYLVIATGTKRPLPFEMPSDDKQDAITYLQGYQKRVAAARSIVVVGGGANGVQIAADIKELYPEKEVSLAHTRQQLMPGFHQDLDALIKRRFKDIGVRLILGSRVATTFCDAEVNGELPVLKAEDGSTVVPDLVIPAVGQVPNTQFLDGLTTEPGALINPNNGFLRVKPTLQLDAPQFAHIYAVGDVADTGARKAARPGVAQAECIAKNIVSTIEGHEPTEKITVTPPGIHLTLGLKQSVIFRNPNPAEGRLDPVVTMKDDGLDDMGVERVWARRGIQVRNPREYFL</sequence>
<feature type="domain" description="FAD/NAD(P)-binding" evidence="1">
    <location>
        <begin position="7"/>
        <end position="300"/>
    </location>
</feature>
<reference evidence="2" key="1">
    <citation type="submission" date="2021-04" db="EMBL/GenBank/DDBJ databases">
        <title>First draft genome resource for Brassicaceae pathogens Fusarium oxysporum f. sp. raphani and Fusarium oxysporum f. sp. rapae.</title>
        <authorList>
            <person name="Asai S."/>
        </authorList>
    </citation>
    <scope>NUCLEOTIDE SEQUENCE</scope>
    <source>
        <strain evidence="2">Tf1262</strain>
    </source>
</reference>
<dbReference type="Gene3D" id="3.50.50.100">
    <property type="match status" value="1"/>
</dbReference>
<dbReference type="GO" id="GO:0050660">
    <property type="term" value="F:flavin adenine dinucleotide binding"/>
    <property type="evidence" value="ECO:0007669"/>
    <property type="project" value="TreeGrafter"/>
</dbReference>
<evidence type="ECO:0000313" key="3">
    <source>
        <dbReference type="Proteomes" id="UP000693942"/>
    </source>
</evidence>
<gene>
    <name evidence="2" type="primary">fer8-2</name>
    <name evidence="2" type="ORF">Forpi1262_v008306</name>
</gene>
<dbReference type="InterPro" id="IPR036188">
    <property type="entry name" value="FAD/NAD-bd_sf"/>
</dbReference>
<dbReference type="AlphaFoldDB" id="A0A8J5PWY6"/>
<dbReference type="PANTHER" id="PTHR43735:SF11">
    <property type="entry name" value="HYPOTHETICAL OXIDOREDUCTASE (EUROFUNG)"/>
    <property type="match status" value="1"/>
</dbReference>
<dbReference type="Pfam" id="PF07992">
    <property type="entry name" value="Pyr_redox_2"/>
    <property type="match status" value="1"/>
</dbReference>
<dbReference type="SUPFAM" id="SSF51905">
    <property type="entry name" value="FAD/NAD(P)-binding domain"/>
    <property type="match status" value="1"/>
</dbReference>
<organism evidence="2 3">
    <name type="scientific">Fusarium oxysporum f. sp. raphani</name>
    <dbReference type="NCBI Taxonomy" id="96318"/>
    <lineage>
        <taxon>Eukaryota</taxon>
        <taxon>Fungi</taxon>
        <taxon>Dikarya</taxon>
        <taxon>Ascomycota</taxon>
        <taxon>Pezizomycotina</taxon>
        <taxon>Sordariomycetes</taxon>
        <taxon>Hypocreomycetidae</taxon>
        <taxon>Hypocreales</taxon>
        <taxon>Nectriaceae</taxon>
        <taxon>Fusarium</taxon>
        <taxon>Fusarium oxysporum species complex</taxon>
    </lineage>
</organism>
<evidence type="ECO:0000259" key="1">
    <source>
        <dbReference type="Pfam" id="PF07992"/>
    </source>
</evidence>
<dbReference type="Proteomes" id="UP000693942">
    <property type="component" value="Unassembled WGS sequence"/>
</dbReference>
<dbReference type="PRINTS" id="PR00368">
    <property type="entry name" value="FADPNR"/>
</dbReference>
<protein>
    <submittedName>
        <fullName evidence="2">Fe-regulated protein 8</fullName>
    </submittedName>
</protein>
<dbReference type="EMBL" id="JAELUR010000006">
    <property type="protein sequence ID" value="KAG7430211.1"/>
    <property type="molecule type" value="Genomic_DNA"/>
</dbReference>